<dbReference type="PaxDb" id="65489-OBART04G06860.1"/>
<keyword evidence="2" id="KW-1185">Reference proteome</keyword>
<protein>
    <submittedName>
        <fullName evidence="1">Uncharacterized protein</fullName>
    </submittedName>
</protein>
<dbReference type="Gramene" id="OBART04G06860.1">
    <property type="protein sequence ID" value="OBART04G06860.1"/>
    <property type="gene ID" value="OBART04G06860"/>
</dbReference>
<dbReference type="HOGENOM" id="CLU_2577626_0_0_1"/>
<sequence>MAAAAGARVWLLKSYRSLQIEEEDYGDCAVLEGGKLQGSGRMTLRNWASVHRRFADFTVGKKDKVAMMRASIGYESDSVTI</sequence>
<proteinExistence type="predicted"/>
<dbReference type="Proteomes" id="UP000026960">
    <property type="component" value="Chromosome 4"/>
</dbReference>
<evidence type="ECO:0000313" key="1">
    <source>
        <dbReference type="EnsemblPlants" id="OBART04G06860.1"/>
    </source>
</evidence>
<name>A0A0D3FTY2_9ORYZ</name>
<dbReference type="AlphaFoldDB" id="A0A0D3FTY2"/>
<dbReference type="EnsemblPlants" id="OBART04G06860.1">
    <property type="protein sequence ID" value="OBART04G06860.1"/>
    <property type="gene ID" value="OBART04G06860"/>
</dbReference>
<evidence type="ECO:0000313" key="2">
    <source>
        <dbReference type="Proteomes" id="UP000026960"/>
    </source>
</evidence>
<reference evidence="1" key="1">
    <citation type="journal article" date="2009" name="Rice">
        <title>De Novo Next Generation Sequencing of Plant Genomes.</title>
        <authorList>
            <person name="Rounsley S."/>
            <person name="Marri P.R."/>
            <person name="Yu Y."/>
            <person name="He R."/>
            <person name="Sisneros N."/>
            <person name="Goicoechea J.L."/>
            <person name="Lee S.J."/>
            <person name="Angelova A."/>
            <person name="Kudrna D."/>
            <person name="Luo M."/>
            <person name="Affourtit J."/>
            <person name="Desany B."/>
            <person name="Knight J."/>
            <person name="Niazi F."/>
            <person name="Egholm M."/>
            <person name="Wing R.A."/>
        </authorList>
    </citation>
    <scope>NUCLEOTIDE SEQUENCE [LARGE SCALE GENOMIC DNA]</scope>
    <source>
        <strain evidence="1">cv. IRGC 105608</strain>
    </source>
</reference>
<organism evidence="1">
    <name type="scientific">Oryza barthii</name>
    <dbReference type="NCBI Taxonomy" id="65489"/>
    <lineage>
        <taxon>Eukaryota</taxon>
        <taxon>Viridiplantae</taxon>
        <taxon>Streptophyta</taxon>
        <taxon>Embryophyta</taxon>
        <taxon>Tracheophyta</taxon>
        <taxon>Spermatophyta</taxon>
        <taxon>Magnoliopsida</taxon>
        <taxon>Liliopsida</taxon>
        <taxon>Poales</taxon>
        <taxon>Poaceae</taxon>
        <taxon>BOP clade</taxon>
        <taxon>Oryzoideae</taxon>
        <taxon>Oryzeae</taxon>
        <taxon>Oryzinae</taxon>
        <taxon>Oryza</taxon>
    </lineage>
</organism>
<accession>A0A0D3FTY2</accession>
<reference evidence="1" key="2">
    <citation type="submission" date="2015-03" db="UniProtKB">
        <authorList>
            <consortium name="EnsemblPlants"/>
        </authorList>
    </citation>
    <scope>IDENTIFICATION</scope>
</reference>